<evidence type="ECO:0000313" key="3">
    <source>
        <dbReference type="Proteomes" id="UP000467700"/>
    </source>
</evidence>
<dbReference type="Proteomes" id="UP000467700">
    <property type="component" value="Unassembled WGS sequence"/>
</dbReference>
<feature type="region of interest" description="Disordered" evidence="1">
    <location>
        <begin position="532"/>
        <end position="598"/>
    </location>
</feature>
<organism evidence="2 3">
    <name type="scientific">Cyclocybe aegerita</name>
    <name type="common">Black poplar mushroom</name>
    <name type="synonym">Agrocybe aegerita</name>
    <dbReference type="NCBI Taxonomy" id="1973307"/>
    <lineage>
        <taxon>Eukaryota</taxon>
        <taxon>Fungi</taxon>
        <taxon>Dikarya</taxon>
        <taxon>Basidiomycota</taxon>
        <taxon>Agaricomycotina</taxon>
        <taxon>Agaricomycetes</taxon>
        <taxon>Agaricomycetidae</taxon>
        <taxon>Agaricales</taxon>
        <taxon>Agaricineae</taxon>
        <taxon>Bolbitiaceae</taxon>
        <taxon>Cyclocybe</taxon>
    </lineage>
</organism>
<accession>A0A8S0W5I0</accession>
<sequence>MTRFPLIEPKCTTEKPRGKASGQRSHAARKLIAACLRPRFYPLAMVRSHRKTIVLNAAQYTVEVLSSWGYLCVIVDEMAAFLHDVGPVPMGVHLVIVPLVQDLSVSVQEEEEMLIKYDPIRFRMRNSTLHYYEPTVSAPKRDYCPVMLIPVAGPPALEYSLANTVRLGELPVIDVLPLAVGMIKDISSKKPSKRLRRLLTDVPLRGLRALPDNYCLQALRVFEQVAQLSDQFSQLLLPFINFCREQCLLPARNGGLTTVSSKDDWMNTKEPLTQTHNTNKLEPHSPATKVVKSRSKLAHHKHVVVSNATCAVVDTLQSIEIMCVLVGSIACFQHGTGSTRGVVEVAIIPSVTGILSIDKVIAFLCIQDPNRFRVTEVKRKGQSTALSQFRYYEPTVLPPKKNYCQIDLIPVANPPPVQYSRLHTVWINDLPVLSILPLVIENIRRCLSAPAQQRGKHIRAIRPLLASCARSALDPVDEAFHSEAINLFEQLGDLDPQLKKAVSPLIKFCRAPSTSSVANDFEDLSGELASLEVEEDTDDGNSEEQNMSPGLGTIRNEVDDSEQEAAASSSSDQVPSSTGSPPTSRFSHPRRASTDYTRDEETRIQVTCLIAKRVVDILHAIGVPCALFGSLASYLYGNRRAPNDIDILVFLPTQWVMDAESLKATIQSFDPVHFSLETPRDPDATFRVLYFKVDSGLAPSRTFIKDRCKIDVLLPGVMHLPSLTPSMIKEQGALPVVPFSVQLLQKLQGWDDHRRMVDEPHKYQKHLVDAADVLELLRLEHVVPMRFAKPWLDRNLFSQEFMKLTLGRVKDFCDVHPTSREEWKRIGF</sequence>
<name>A0A8S0W5I0_CYCAE</name>
<dbReference type="Gene3D" id="3.30.460.40">
    <property type="match status" value="1"/>
</dbReference>
<keyword evidence="3" id="KW-1185">Reference proteome</keyword>
<dbReference type="SUPFAM" id="SSF81301">
    <property type="entry name" value="Nucleotidyltransferase"/>
    <property type="match status" value="1"/>
</dbReference>
<dbReference type="InterPro" id="IPR043519">
    <property type="entry name" value="NT_sf"/>
</dbReference>
<reference evidence="2 3" key="1">
    <citation type="submission" date="2020-01" db="EMBL/GenBank/DDBJ databases">
        <authorList>
            <person name="Gupta K D."/>
        </authorList>
    </citation>
    <scope>NUCLEOTIDE SEQUENCE [LARGE SCALE GENOMIC DNA]</scope>
</reference>
<gene>
    <name evidence="2" type="ORF">AAE3_LOCUS5596</name>
</gene>
<evidence type="ECO:0000256" key="1">
    <source>
        <dbReference type="SAM" id="MobiDB-lite"/>
    </source>
</evidence>
<comment type="caution">
    <text evidence="2">The sequence shown here is derived from an EMBL/GenBank/DDBJ whole genome shotgun (WGS) entry which is preliminary data.</text>
</comment>
<dbReference type="OrthoDB" id="3133286at2759"/>
<proteinExistence type="predicted"/>
<feature type="compositionally biased region" description="Acidic residues" evidence="1">
    <location>
        <begin position="532"/>
        <end position="542"/>
    </location>
</feature>
<evidence type="ECO:0000313" key="2">
    <source>
        <dbReference type="EMBL" id="CAA7263444.1"/>
    </source>
</evidence>
<protein>
    <submittedName>
        <fullName evidence="2">Uncharacterized protein</fullName>
    </submittedName>
</protein>
<dbReference type="AlphaFoldDB" id="A0A8S0W5I0"/>
<feature type="compositionally biased region" description="Low complexity" evidence="1">
    <location>
        <begin position="564"/>
        <end position="580"/>
    </location>
</feature>
<dbReference type="EMBL" id="CACVBS010000039">
    <property type="protein sequence ID" value="CAA7263444.1"/>
    <property type="molecule type" value="Genomic_DNA"/>
</dbReference>